<evidence type="ECO:0008006" key="5">
    <source>
        <dbReference type="Google" id="ProtNLM"/>
    </source>
</evidence>
<reference evidence="3" key="1">
    <citation type="journal article" date="2013" name="Nature">
        <title>The genomes of four tapeworm species reveal adaptations to parasitism.</title>
        <authorList>
            <person name="Tsai I.J."/>
            <person name="Zarowiecki M."/>
            <person name="Holroyd N."/>
            <person name="Garciarrubio A."/>
            <person name="Sanchez-Flores A."/>
            <person name="Brooks K.L."/>
            <person name="Tracey A."/>
            <person name="Bobes R.J."/>
            <person name="Fragoso G."/>
            <person name="Sciutto E."/>
            <person name="Aslett M."/>
            <person name="Beasley H."/>
            <person name="Bennett H.M."/>
            <person name="Cai J."/>
            <person name="Camicia F."/>
            <person name="Clark R."/>
            <person name="Cucher M."/>
            <person name="De Silva N."/>
            <person name="Day T.A."/>
            <person name="Deplazes P."/>
            <person name="Estrada K."/>
            <person name="Fernandez C."/>
            <person name="Holland P.W."/>
            <person name="Hou J."/>
            <person name="Hu S."/>
            <person name="Huckvale T."/>
            <person name="Hung S.S."/>
            <person name="Kamenetzky L."/>
            <person name="Keane J.A."/>
            <person name="Kiss F."/>
            <person name="Koziol U."/>
            <person name="Lambert O."/>
            <person name="Liu K."/>
            <person name="Luo X."/>
            <person name="Luo Y."/>
            <person name="Macchiaroli N."/>
            <person name="Nichol S."/>
            <person name="Paps J."/>
            <person name="Parkinson J."/>
            <person name="Pouchkina-Stantcheva N."/>
            <person name="Riddiford N."/>
            <person name="Rosenzvit M."/>
            <person name="Salinas G."/>
            <person name="Wasmuth J.D."/>
            <person name="Zamanian M."/>
            <person name="Zheng Y."/>
            <person name="Cai X."/>
            <person name="Soberon X."/>
            <person name="Olson P.D."/>
            <person name="Laclette J.P."/>
            <person name="Brehm K."/>
            <person name="Berriman M."/>
            <person name="Garciarrubio A."/>
            <person name="Bobes R.J."/>
            <person name="Fragoso G."/>
            <person name="Sanchez-Flores A."/>
            <person name="Estrada K."/>
            <person name="Cevallos M.A."/>
            <person name="Morett E."/>
            <person name="Gonzalez V."/>
            <person name="Portillo T."/>
            <person name="Ochoa-Leyva A."/>
            <person name="Jose M.V."/>
            <person name="Sciutto E."/>
            <person name="Landa A."/>
            <person name="Jimenez L."/>
            <person name="Valdes V."/>
            <person name="Carrero J.C."/>
            <person name="Larralde C."/>
            <person name="Morales-Montor J."/>
            <person name="Limon-Lason J."/>
            <person name="Soberon X."/>
            <person name="Laclette J.P."/>
        </authorList>
    </citation>
    <scope>NUCLEOTIDE SEQUENCE [LARGE SCALE GENOMIC DNA]</scope>
</reference>
<dbReference type="OrthoDB" id="6247131at2759"/>
<dbReference type="Proteomes" id="UP000017246">
    <property type="component" value="Unassembled WGS sequence"/>
</dbReference>
<evidence type="ECO:0000313" key="3">
    <source>
        <dbReference type="EMBL" id="CDI97063.1"/>
    </source>
</evidence>
<evidence type="ECO:0000256" key="2">
    <source>
        <dbReference type="SAM" id="SignalP"/>
    </source>
</evidence>
<accession>A0A087VXP2</accession>
<gene>
    <name evidence="3" type="ORF">EmuJ_000081200</name>
</gene>
<evidence type="ECO:0000256" key="1">
    <source>
        <dbReference type="SAM" id="MobiDB-lite"/>
    </source>
</evidence>
<feature type="region of interest" description="Disordered" evidence="1">
    <location>
        <begin position="345"/>
        <end position="366"/>
    </location>
</feature>
<feature type="chain" id="PRO_5001831605" description="Chorion class high cysteine protein 12" evidence="2">
    <location>
        <begin position="23"/>
        <end position="725"/>
    </location>
</feature>
<feature type="compositionally biased region" description="Basic and acidic residues" evidence="1">
    <location>
        <begin position="348"/>
        <end position="362"/>
    </location>
</feature>
<protein>
    <recommendedName>
        <fullName evidence="5">Chorion class high cysteine protein 12</fullName>
    </recommendedName>
</protein>
<dbReference type="EMBL" id="LN902843">
    <property type="protein sequence ID" value="CDI97063.1"/>
    <property type="molecule type" value="Genomic_DNA"/>
</dbReference>
<sequence>MNSLRIFAVVITCLMVVGFSYSIHPTFPSYQSVVWHSSANTGYECRDGICGYRCSNPWCHGFGSILHPQMGVQEMWGSAAHGRHAHSRAMTEFLAKASPEDVTMLIESTPNIDEVITSLDGEAVTILINKLPNLRRVMEELKPQTKMHIVSKLCGKVGSAMEWTEARRNDGSGMWNEYGSGWEGIDAIQDLEAEVIMRCVQDCGYCAHPTMDGGYVFDPIPIKDVAVYDDSMNWQPQLPTPATSVSSMDPLVLRSIILNMPNLNDILMQVDPVYLQSALVHVPGFGAYASSMDAYTLHSMIVGLPYVRDIVASMDARLLQRMIAHIPNIDAILFGGNAVISQPTMPDMPRKAPRAEEPDAKTTEVAGGMSDEANIMDRKFMEYIISTMPNVPTRFANVLLHVKPDYVRYIIEKHGNLHGLLAKMNAQTLQYVIAHVPKFGVILSNMNRNTLKVVFDKLPNIAKFLADMNPRVVRAIVAKLPSLAKYTPTDPTTTALPTSVTLVPELGTEFSSYAATASATEEPTVTVDYANLLRSKIPLIDNVIKMSDPEKVAILRDNLLDVSRILVNLDPTMLRNINSIIFNATKMLNELSVFLVEYPLEYLHKEGKSGVAVNKSEQVGTTGENGVSSIAVEKLQMVLLKIPLFDQFLKWIDQKKLHELLNKIPTLLEVIATANQETLDKINSLLHDAIATMNTAKKLIVTGICRKLAEEGKLRLPRVCPSAST</sequence>
<reference evidence="3" key="2">
    <citation type="submission" date="2015-11" db="EMBL/GenBank/DDBJ databases">
        <authorList>
            <person name="Zhang Y."/>
            <person name="Guo Z."/>
        </authorList>
    </citation>
    <scope>NUCLEOTIDE SEQUENCE</scope>
</reference>
<dbReference type="AlphaFoldDB" id="A0A087VXP2"/>
<evidence type="ECO:0000313" key="4">
    <source>
        <dbReference type="Proteomes" id="UP000017246"/>
    </source>
</evidence>
<proteinExistence type="predicted"/>
<keyword evidence="4" id="KW-1185">Reference proteome</keyword>
<organism evidence="3 4">
    <name type="scientific">Echinococcus multilocularis</name>
    <name type="common">Fox tapeworm</name>
    <dbReference type="NCBI Taxonomy" id="6211"/>
    <lineage>
        <taxon>Eukaryota</taxon>
        <taxon>Metazoa</taxon>
        <taxon>Spiralia</taxon>
        <taxon>Lophotrochozoa</taxon>
        <taxon>Platyhelminthes</taxon>
        <taxon>Cestoda</taxon>
        <taxon>Eucestoda</taxon>
        <taxon>Cyclophyllidea</taxon>
        <taxon>Taeniidae</taxon>
        <taxon>Echinococcus</taxon>
    </lineage>
</organism>
<feature type="signal peptide" evidence="2">
    <location>
        <begin position="1"/>
        <end position="22"/>
    </location>
</feature>
<keyword evidence="2" id="KW-0732">Signal</keyword>
<name>A0A087VXP2_ECHMU</name>